<keyword evidence="4" id="KW-0808">Transferase</keyword>
<evidence type="ECO:0000256" key="6">
    <source>
        <dbReference type="ARBA" id="ARBA00022989"/>
    </source>
</evidence>
<organism evidence="10 11">
    <name type="scientific">Candidatus Shapirobacteria bacterium CG10_big_fil_rev_8_21_14_0_10_48_15</name>
    <dbReference type="NCBI Taxonomy" id="1974484"/>
    <lineage>
        <taxon>Bacteria</taxon>
        <taxon>Candidatus Shapironibacteriota</taxon>
    </lineage>
</organism>
<comment type="caution">
    <text evidence="10">The sequence shown here is derived from an EMBL/GenBank/DDBJ whole genome shotgun (WGS) entry which is preliminary data.</text>
</comment>
<feature type="transmembrane region" description="Helical" evidence="8">
    <location>
        <begin position="80"/>
        <end position="99"/>
    </location>
</feature>
<evidence type="ECO:0000256" key="7">
    <source>
        <dbReference type="ARBA" id="ARBA00023136"/>
    </source>
</evidence>
<keyword evidence="7 8" id="KW-0472">Membrane</keyword>
<feature type="transmembrane region" description="Helical" evidence="8">
    <location>
        <begin position="287"/>
        <end position="305"/>
    </location>
</feature>
<keyword evidence="2" id="KW-1003">Cell membrane</keyword>
<evidence type="ECO:0000256" key="5">
    <source>
        <dbReference type="ARBA" id="ARBA00022692"/>
    </source>
</evidence>
<name>A0A2M8L7Y4_9BACT</name>
<feature type="transmembrane region" description="Helical" evidence="8">
    <location>
        <begin position="258"/>
        <end position="281"/>
    </location>
</feature>
<evidence type="ECO:0000256" key="2">
    <source>
        <dbReference type="ARBA" id="ARBA00022475"/>
    </source>
</evidence>
<dbReference type="GO" id="GO:0016763">
    <property type="term" value="F:pentosyltransferase activity"/>
    <property type="evidence" value="ECO:0007669"/>
    <property type="project" value="TreeGrafter"/>
</dbReference>
<evidence type="ECO:0000313" key="11">
    <source>
        <dbReference type="Proteomes" id="UP000231579"/>
    </source>
</evidence>
<keyword evidence="5 8" id="KW-0812">Transmembrane</keyword>
<keyword evidence="3" id="KW-0328">Glycosyltransferase</keyword>
<feature type="transmembrane region" description="Helical" evidence="8">
    <location>
        <begin position="312"/>
        <end position="331"/>
    </location>
</feature>
<proteinExistence type="predicted"/>
<dbReference type="InterPro" id="IPR050297">
    <property type="entry name" value="LipidA_mod_glycosyltrf_83"/>
</dbReference>
<evidence type="ECO:0000256" key="3">
    <source>
        <dbReference type="ARBA" id="ARBA00022676"/>
    </source>
</evidence>
<evidence type="ECO:0000313" key="10">
    <source>
        <dbReference type="EMBL" id="PJE70351.1"/>
    </source>
</evidence>
<sequence>MIKKIFLGIILLLAVFLRFYRLPERATFLGDQGRDLLEARESLLAGQLPLVGPLSNEGVHAGPSYYYLIMPSLLMSHFHPLGPILFTTFLGVMSTYLIYWLGTKFFGQKPALIAALLYATSPLVIQQTSGLWNPIPVPFFSLLIIGAIYQIQVEKKYCWFIYLGLFLSLAVQLYMPAYFLLFPVLGWWTFKIRGKHFPWSLIGFLTFVLALLPFLVFQFQNQFVDFKNLILFLMEKLTLTPNRSVTNPLVLLAQQFRAILTVGPNWLILSLGAIISFLPLIKGKNHWHWFFLSWFLTGILVLTFFPGSSSPHYANFIWILPFLLLASFFSLIKKTKLLFIGGFLLALINLKTYHNNFAVTNDLSRAETVSQFISQKAGQQPFSILLLSARSPSDAHFRYFLKLNQAPVEPLKNENACQLFLICTQPVCPNEQTVQKMSVVETECLPRCPPLQEQKAVDLKQWQLVTAATLAEARIFLFKK</sequence>
<accession>A0A2M8L7Y4</accession>
<evidence type="ECO:0000256" key="4">
    <source>
        <dbReference type="ARBA" id="ARBA00022679"/>
    </source>
</evidence>
<dbReference type="Pfam" id="PF13231">
    <property type="entry name" value="PMT_2"/>
    <property type="match status" value="1"/>
</dbReference>
<reference evidence="11" key="1">
    <citation type="submission" date="2017-09" db="EMBL/GenBank/DDBJ databases">
        <title>Depth-based differentiation of microbial function through sediment-hosted aquifers and enrichment of novel symbionts in the deep terrestrial subsurface.</title>
        <authorList>
            <person name="Probst A.J."/>
            <person name="Ladd B."/>
            <person name="Jarett J.K."/>
            <person name="Geller-Mcgrath D.E."/>
            <person name="Sieber C.M.K."/>
            <person name="Emerson J.B."/>
            <person name="Anantharaman K."/>
            <person name="Thomas B.C."/>
            <person name="Malmstrom R."/>
            <person name="Stieglmeier M."/>
            <person name="Klingl A."/>
            <person name="Woyke T."/>
            <person name="Ryan C.M."/>
            <person name="Banfield J.F."/>
        </authorList>
    </citation>
    <scope>NUCLEOTIDE SEQUENCE [LARGE SCALE GENOMIC DNA]</scope>
</reference>
<dbReference type="Proteomes" id="UP000231579">
    <property type="component" value="Unassembled WGS sequence"/>
</dbReference>
<feature type="transmembrane region" description="Helical" evidence="8">
    <location>
        <begin position="159"/>
        <end position="185"/>
    </location>
</feature>
<feature type="domain" description="Glycosyltransferase RgtA/B/C/D-like" evidence="9">
    <location>
        <begin position="63"/>
        <end position="214"/>
    </location>
</feature>
<protein>
    <recommendedName>
        <fullName evidence="9">Glycosyltransferase RgtA/B/C/D-like domain-containing protein</fullName>
    </recommendedName>
</protein>
<evidence type="ECO:0000256" key="1">
    <source>
        <dbReference type="ARBA" id="ARBA00004651"/>
    </source>
</evidence>
<dbReference type="GO" id="GO:0009103">
    <property type="term" value="P:lipopolysaccharide biosynthetic process"/>
    <property type="evidence" value="ECO:0007669"/>
    <property type="project" value="UniProtKB-ARBA"/>
</dbReference>
<keyword evidence="6 8" id="KW-1133">Transmembrane helix</keyword>
<dbReference type="PANTHER" id="PTHR33908:SF11">
    <property type="entry name" value="MEMBRANE PROTEIN"/>
    <property type="match status" value="1"/>
</dbReference>
<dbReference type="EMBL" id="PFEM01000003">
    <property type="protein sequence ID" value="PJE70351.1"/>
    <property type="molecule type" value="Genomic_DNA"/>
</dbReference>
<dbReference type="GO" id="GO:0005886">
    <property type="term" value="C:plasma membrane"/>
    <property type="evidence" value="ECO:0007669"/>
    <property type="project" value="UniProtKB-SubCell"/>
</dbReference>
<comment type="subcellular location">
    <subcellularLocation>
        <location evidence="1">Cell membrane</location>
        <topology evidence="1">Multi-pass membrane protein</topology>
    </subcellularLocation>
</comment>
<dbReference type="AlphaFoldDB" id="A0A2M8L7Y4"/>
<gene>
    <name evidence="10" type="ORF">COU97_00100</name>
</gene>
<feature type="transmembrane region" description="Helical" evidence="8">
    <location>
        <begin position="197"/>
        <end position="217"/>
    </location>
</feature>
<dbReference type="InterPro" id="IPR038731">
    <property type="entry name" value="RgtA/B/C-like"/>
</dbReference>
<evidence type="ECO:0000259" key="9">
    <source>
        <dbReference type="Pfam" id="PF13231"/>
    </source>
</evidence>
<evidence type="ECO:0000256" key="8">
    <source>
        <dbReference type="SAM" id="Phobius"/>
    </source>
</evidence>
<feature type="transmembrane region" description="Helical" evidence="8">
    <location>
        <begin position="135"/>
        <end position="152"/>
    </location>
</feature>
<dbReference type="PANTHER" id="PTHR33908">
    <property type="entry name" value="MANNOSYLTRANSFERASE YKCB-RELATED"/>
    <property type="match status" value="1"/>
</dbReference>